<accession>A0ACB9T7S6</accession>
<comment type="caution">
    <text evidence="1">The sequence shown here is derived from an EMBL/GenBank/DDBJ whole genome shotgun (WGS) entry which is preliminary data.</text>
</comment>
<proteinExistence type="predicted"/>
<organism evidence="1 2">
    <name type="scientific">Holotrichia oblita</name>
    <name type="common">Chafer beetle</name>
    <dbReference type="NCBI Taxonomy" id="644536"/>
    <lineage>
        <taxon>Eukaryota</taxon>
        <taxon>Metazoa</taxon>
        <taxon>Ecdysozoa</taxon>
        <taxon>Arthropoda</taxon>
        <taxon>Hexapoda</taxon>
        <taxon>Insecta</taxon>
        <taxon>Pterygota</taxon>
        <taxon>Neoptera</taxon>
        <taxon>Endopterygota</taxon>
        <taxon>Coleoptera</taxon>
        <taxon>Polyphaga</taxon>
        <taxon>Scarabaeiformia</taxon>
        <taxon>Scarabaeidae</taxon>
        <taxon>Melolonthinae</taxon>
        <taxon>Holotrichia</taxon>
    </lineage>
</organism>
<protein>
    <submittedName>
        <fullName evidence="1">Neurotransmitter gated ion channel</fullName>
    </submittedName>
</protein>
<evidence type="ECO:0000313" key="1">
    <source>
        <dbReference type="EMBL" id="KAI4462745.1"/>
    </source>
</evidence>
<keyword evidence="2" id="KW-1185">Reference proteome</keyword>
<dbReference type="Proteomes" id="UP001056778">
    <property type="component" value="Chromosome 4"/>
</dbReference>
<reference evidence="1" key="1">
    <citation type="submission" date="2022-04" db="EMBL/GenBank/DDBJ databases">
        <title>Chromosome-scale genome assembly of Holotrichia oblita Faldermann.</title>
        <authorList>
            <person name="Rongchong L."/>
        </authorList>
    </citation>
    <scope>NUCLEOTIDE SEQUENCE</scope>
    <source>
        <strain evidence="1">81SQS9</strain>
    </source>
</reference>
<name>A0ACB9T7S6_HOLOL</name>
<gene>
    <name evidence="1" type="ORF">MML48_4g00010916</name>
</gene>
<dbReference type="EMBL" id="CM043018">
    <property type="protein sequence ID" value="KAI4462745.1"/>
    <property type="molecule type" value="Genomic_DNA"/>
</dbReference>
<sequence length="147" mass="16553">MFQIDEIIKSTEWIIGETSIKHVTKIYDCCKEPYPSITITVNLIRRSPSYKALIITPAFVIIGLILSSFWLPPQAGEKLILNGCTAIIVTIFLLYFTQKIPAMGSHTPLVGKLFEIVKFSFHSLTAVKISLVVTTLKHYSKLFAYNT</sequence>
<evidence type="ECO:0000313" key="2">
    <source>
        <dbReference type="Proteomes" id="UP001056778"/>
    </source>
</evidence>